<evidence type="ECO:0000313" key="1">
    <source>
        <dbReference type="EMBL" id="AKN36565.1"/>
    </source>
</evidence>
<organism evidence="1">
    <name type="scientific">Vibrio tasmaniensis</name>
    <dbReference type="NCBI Taxonomy" id="212663"/>
    <lineage>
        <taxon>Bacteria</taxon>
        <taxon>Pseudomonadati</taxon>
        <taxon>Pseudomonadota</taxon>
        <taxon>Gammaproteobacteria</taxon>
        <taxon>Vibrionales</taxon>
        <taxon>Vibrionaceae</taxon>
        <taxon>Vibrio</taxon>
    </lineage>
</organism>
<protein>
    <submittedName>
        <fullName evidence="1">Uncharacterized protein</fullName>
    </submittedName>
</protein>
<name>A0A0H3ZKR6_9VIBR</name>
<reference evidence="1" key="1">
    <citation type="journal article" date="2015" name="MBio">
        <title>Eco-Evolutionary Dynamics of Episomes among Ecologically Cohesive Bacterial Populations.</title>
        <authorList>
            <person name="Xue H."/>
            <person name="Cordero O.X."/>
            <person name="Camas F.M."/>
            <person name="Trimble W."/>
            <person name="Meyer F."/>
            <person name="Guglielmini J."/>
            <person name="Rocha E.P."/>
            <person name="Polz M.F."/>
        </authorList>
    </citation>
    <scope>NUCLEOTIDE SEQUENCE</scope>
    <source>
        <strain evidence="1">FF_59</strain>
    </source>
</reference>
<accession>A0A0H3ZKR6</accession>
<sequence>MNFMLIKPTRADIKAQFALIKSAFNGVHCAKAEYQFCCEAVSNKQASFYHLKGAGVSVRFVGLVTSDNEYLILAMTGKGLVKAAPCIIEAVKSQGYRSIKYHTVRRGMERILKAFGFVVADKTEHESVLSLAWEGC</sequence>
<dbReference type="EMBL" id="KP795500">
    <property type="protein sequence ID" value="AKN36565.1"/>
    <property type="molecule type" value="Genomic_DNA"/>
</dbReference>
<proteinExistence type="predicted"/>
<dbReference type="AlphaFoldDB" id="A0A0H3ZKR6"/>